<dbReference type="Proteomes" id="UP001049176">
    <property type="component" value="Chromosome 5"/>
</dbReference>
<keyword evidence="5" id="KW-1185">Reference proteome</keyword>
<feature type="region of interest" description="Disordered" evidence="2">
    <location>
        <begin position="1"/>
        <end position="68"/>
    </location>
</feature>
<dbReference type="OrthoDB" id="8954335at2759"/>
<dbReference type="CDD" id="cd00882">
    <property type="entry name" value="Ras_like_GTPase"/>
    <property type="match status" value="1"/>
</dbReference>
<feature type="compositionally biased region" description="Polar residues" evidence="2">
    <location>
        <begin position="1"/>
        <end position="11"/>
    </location>
</feature>
<dbReference type="RefSeq" id="XP_043008615.1">
    <property type="nucleotide sequence ID" value="XM_043153331.1"/>
</dbReference>
<evidence type="ECO:0000313" key="4">
    <source>
        <dbReference type="EMBL" id="KAG7092145.1"/>
    </source>
</evidence>
<dbReference type="EMBL" id="CM032185">
    <property type="protein sequence ID" value="KAG7092145.1"/>
    <property type="molecule type" value="Genomic_DNA"/>
</dbReference>
<dbReference type="SUPFAM" id="SSF52540">
    <property type="entry name" value="P-loop containing nucleoside triphosphate hydrolases"/>
    <property type="match status" value="1"/>
</dbReference>
<dbReference type="InterPro" id="IPR006073">
    <property type="entry name" value="GTP-bd"/>
</dbReference>
<evidence type="ECO:0000256" key="2">
    <source>
        <dbReference type="SAM" id="MobiDB-lite"/>
    </source>
</evidence>
<evidence type="ECO:0000256" key="1">
    <source>
        <dbReference type="SAM" id="Coils"/>
    </source>
</evidence>
<dbReference type="AlphaFoldDB" id="A0A9P7RYP9"/>
<evidence type="ECO:0000313" key="5">
    <source>
        <dbReference type="Proteomes" id="UP001049176"/>
    </source>
</evidence>
<evidence type="ECO:0000259" key="3">
    <source>
        <dbReference type="Pfam" id="PF01926"/>
    </source>
</evidence>
<dbReference type="Pfam" id="PF01926">
    <property type="entry name" value="MMR_HSR1"/>
    <property type="match status" value="1"/>
</dbReference>
<accession>A0A9P7RYP9</accession>
<comment type="caution">
    <text evidence="4">The sequence shown here is derived from an EMBL/GenBank/DDBJ whole genome shotgun (WGS) entry which is preliminary data.</text>
</comment>
<protein>
    <recommendedName>
        <fullName evidence="3">G domain-containing protein</fullName>
    </recommendedName>
</protein>
<feature type="coiled-coil region" evidence="1">
    <location>
        <begin position="326"/>
        <end position="378"/>
    </location>
</feature>
<sequence length="446" mass="50039">MRRNTLNQAQVPTPAPATAKRRKATRTATSSSFTLPSMPAIPTLNTRPAIPSRPSTPSVSTLPLRPATPTLQPKTVVVEEPKVTIAVMGATGSGKTTFINHAGKLDLPVGHGIQSCTKTVQAATPFRFEGYQVTLIDTPGFDDDTITDVDVLKMVAAFLSDGYKNKKPLSGVIFLHRISDRRVGGVSRRNIKMFKELCGEDTLKNVVLATTMWEYVDKETGEARETELRSEEIFFKPVIDKGARLVRRQNTEVSAQNILRSLIGNKPLPLQIQTEMVDQKKDLLQTAAGGELRRDTEEQMRTDELEAREFMEKIKGAVSVCEQETREEVLKEQDQMQEDVRRAEEEALHQEEKYNLEKEELEMSLAQVQEAVVNDSEKQKREILTLQERLKTACNASAAERDKLQKQVVLANRQVQEKHPQQSTGYFTSYGASIDGFLGNRRGLWW</sequence>
<dbReference type="GeneID" id="66077594"/>
<name>A0A9P7RYP9_9AGAR</name>
<dbReference type="Gene3D" id="3.40.50.300">
    <property type="entry name" value="P-loop containing nucleotide triphosphate hydrolases"/>
    <property type="match status" value="1"/>
</dbReference>
<dbReference type="InterPro" id="IPR027417">
    <property type="entry name" value="P-loop_NTPase"/>
</dbReference>
<organism evidence="4 5">
    <name type="scientific">Marasmius oreades</name>
    <name type="common">fairy-ring Marasmius</name>
    <dbReference type="NCBI Taxonomy" id="181124"/>
    <lineage>
        <taxon>Eukaryota</taxon>
        <taxon>Fungi</taxon>
        <taxon>Dikarya</taxon>
        <taxon>Basidiomycota</taxon>
        <taxon>Agaricomycotina</taxon>
        <taxon>Agaricomycetes</taxon>
        <taxon>Agaricomycetidae</taxon>
        <taxon>Agaricales</taxon>
        <taxon>Marasmiineae</taxon>
        <taxon>Marasmiaceae</taxon>
        <taxon>Marasmius</taxon>
    </lineage>
</organism>
<dbReference type="KEGG" id="more:E1B28_008518"/>
<reference evidence="4" key="1">
    <citation type="journal article" date="2021" name="Genome Biol. Evol.">
        <title>The assembled and annotated genome of the fairy-ring fungus Marasmius oreades.</title>
        <authorList>
            <person name="Hiltunen M."/>
            <person name="Ament-Velasquez S.L."/>
            <person name="Johannesson H."/>
        </authorList>
    </citation>
    <scope>NUCLEOTIDE SEQUENCE</scope>
    <source>
        <strain evidence="4">03SP1</strain>
    </source>
</reference>
<proteinExistence type="predicted"/>
<keyword evidence="1" id="KW-0175">Coiled coil</keyword>
<dbReference type="GO" id="GO:0005525">
    <property type="term" value="F:GTP binding"/>
    <property type="evidence" value="ECO:0007669"/>
    <property type="project" value="InterPro"/>
</dbReference>
<gene>
    <name evidence="4" type="ORF">E1B28_008518</name>
</gene>
<feature type="domain" description="G" evidence="3">
    <location>
        <begin position="84"/>
        <end position="159"/>
    </location>
</feature>